<organism evidence="1 2">
    <name type="scientific">Sphingobacterium nematocida</name>
    <dbReference type="NCBI Taxonomy" id="1513896"/>
    <lineage>
        <taxon>Bacteria</taxon>
        <taxon>Pseudomonadati</taxon>
        <taxon>Bacteroidota</taxon>
        <taxon>Sphingobacteriia</taxon>
        <taxon>Sphingobacteriales</taxon>
        <taxon>Sphingobacteriaceae</taxon>
        <taxon>Sphingobacterium</taxon>
    </lineage>
</organism>
<reference evidence="2" key="1">
    <citation type="submission" date="2017-02" db="EMBL/GenBank/DDBJ databases">
        <authorList>
            <person name="Varghese N."/>
            <person name="Submissions S."/>
        </authorList>
    </citation>
    <scope>NUCLEOTIDE SEQUENCE [LARGE SCALE GENOMIC DNA]</scope>
    <source>
        <strain evidence="2">DSM 24091</strain>
    </source>
</reference>
<evidence type="ECO:0000313" key="1">
    <source>
        <dbReference type="EMBL" id="SKC08368.1"/>
    </source>
</evidence>
<sequence>MIFELKESDRRYLGLNEIEDTWQRKEINENCIYYVDNESFIRKVCYIFPDPEHMEALAFLEKDTYYKLDDEVILTNPKRGTKKKLSASNLFDLKAMNVRFLYRGKAEIFNQASYIKYCSSPRLEDFSQLRTWLDSYIDDTTVADLAEIAEFKVQTKKHFVPKDGDFFSFKIDRRTYGFGRVIFNAFQYARKNKATCKDDLPLFFEQFFEAPVIVKFYLYVSDTPYIDTNILKSKKSLPSFSLSEYYLWIGQYPIIGNAPLEPDEYDFPIMVHELRYFQWGWIYKTSNRNQNRHSFMFSTYTGSPNGYEKDLLISCIQEDSLDPYWRREAEPLIMDGRRYIDFRNPAFAKDRLEVFNAFGIDISKSYWENLEIFNQDK</sequence>
<dbReference type="AlphaFoldDB" id="A0A1T5GIX5"/>
<proteinExistence type="predicted"/>
<protein>
    <submittedName>
        <fullName evidence="1">Immunity protein 26</fullName>
    </submittedName>
</protein>
<gene>
    <name evidence="1" type="ORF">SAMN05660841_04116</name>
</gene>
<dbReference type="STRING" id="1513896.SAMN05660841_04116"/>
<dbReference type="Proteomes" id="UP000190150">
    <property type="component" value="Unassembled WGS sequence"/>
</dbReference>
<keyword evidence="2" id="KW-1185">Reference proteome</keyword>
<accession>A0A1T5GIX5</accession>
<dbReference type="EMBL" id="FUZF01000026">
    <property type="protein sequence ID" value="SKC08368.1"/>
    <property type="molecule type" value="Genomic_DNA"/>
</dbReference>
<name>A0A1T5GIX5_9SPHI</name>
<dbReference type="RefSeq" id="WP_079645749.1">
    <property type="nucleotide sequence ID" value="NZ_FUZF01000026.1"/>
</dbReference>
<dbReference type="InterPro" id="IPR029278">
    <property type="entry name" value="Imm26"/>
</dbReference>
<dbReference type="OrthoDB" id="1814150at2"/>
<dbReference type="Pfam" id="PF15428">
    <property type="entry name" value="Imm26"/>
    <property type="match status" value="1"/>
</dbReference>
<evidence type="ECO:0000313" key="2">
    <source>
        <dbReference type="Proteomes" id="UP000190150"/>
    </source>
</evidence>